<keyword evidence="1" id="KW-0812">Transmembrane</keyword>
<keyword evidence="1" id="KW-1133">Transmembrane helix</keyword>
<evidence type="ECO:0000256" key="1">
    <source>
        <dbReference type="SAM" id="Phobius"/>
    </source>
</evidence>
<accession>A0A943A3L2</accession>
<organism evidence="2 3">
    <name type="scientific">Veillonella parvula</name>
    <name type="common">Staphylococcus parvulus</name>
    <dbReference type="NCBI Taxonomy" id="29466"/>
    <lineage>
        <taxon>Bacteria</taxon>
        <taxon>Bacillati</taxon>
        <taxon>Bacillota</taxon>
        <taxon>Negativicutes</taxon>
        <taxon>Veillonellales</taxon>
        <taxon>Veillonellaceae</taxon>
        <taxon>Veillonella</taxon>
    </lineage>
</organism>
<comment type="caution">
    <text evidence="2">The sequence shown here is derived from an EMBL/GenBank/DDBJ whole genome shotgun (WGS) entry which is preliminary data.</text>
</comment>
<sequence length="75" mass="8276">MDFNSILDFIKENSWVLGSGGIVGLIVLIKSIFGKSANVSQKIRAGKNSINIQSNNDVNLGDINNVRETKDRNRE</sequence>
<dbReference type="EMBL" id="JAGZMU010000002">
    <property type="protein sequence ID" value="MBS4893187.1"/>
    <property type="molecule type" value="Genomic_DNA"/>
</dbReference>
<evidence type="ECO:0000313" key="2">
    <source>
        <dbReference type="EMBL" id="MBS4893187.1"/>
    </source>
</evidence>
<name>A0A943A3L2_VEIPA</name>
<keyword evidence="1" id="KW-0472">Membrane</keyword>
<evidence type="ECO:0000313" key="3">
    <source>
        <dbReference type="Proteomes" id="UP000778864"/>
    </source>
</evidence>
<proteinExistence type="predicted"/>
<reference evidence="2" key="1">
    <citation type="submission" date="2021-02" db="EMBL/GenBank/DDBJ databases">
        <title>Infant gut strain persistence is associated with maternal origin, phylogeny, and functional potential including surface adhesion and iron acquisition.</title>
        <authorList>
            <person name="Lou Y.C."/>
        </authorList>
    </citation>
    <scope>NUCLEOTIDE SEQUENCE</scope>
    <source>
        <strain evidence="2">L3_108_031G1_dasL3_108_031G1_concoct_20</strain>
    </source>
</reference>
<dbReference type="AlphaFoldDB" id="A0A943A3L2"/>
<protein>
    <submittedName>
        <fullName evidence="2">Uncharacterized protein</fullName>
    </submittedName>
</protein>
<gene>
    <name evidence="2" type="ORF">KHZ90_05345</name>
</gene>
<dbReference type="Proteomes" id="UP000778864">
    <property type="component" value="Unassembled WGS sequence"/>
</dbReference>
<feature type="transmembrane region" description="Helical" evidence="1">
    <location>
        <begin position="15"/>
        <end position="33"/>
    </location>
</feature>
<dbReference type="RefSeq" id="WP_278467223.1">
    <property type="nucleotide sequence ID" value="NZ_JAGZMU010000002.1"/>
</dbReference>